<dbReference type="Proteomes" id="UP000188637">
    <property type="component" value="Unassembled WGS sequence"/>
</dbReference>
<evidence type="ECO:0000313" key="1">
    <source>
        <dbReference type="EMBL" id="ONI38271.1"/>
    </source>
</evidence>
<protein>
    <submittedName>
        <fullName evidence="1">Uncharacterized protein</fullName>
    </submittedName>
</protein>
<reference evidence="1" key="1">
    <citation type="submission" date="2016-08" db="EMBL/GenBank/DDBJ databases">
        <authorList>
            <person name="Ngugi D.K."/>
            <person name="Miyake S."/>
            <person name="Stingl U."/>
        </authorList>
    </citation>
    <scope>NUCLEOTIDE SEQUENCE</scope>
    <source>
        <strain evidence="1">SCG-D08WGA-EpuloA1</strain>
    </source>
</reference>
<dbReference type="EMBL" id="LJHD01000295">
    <property type="protein sequence ID" value="ONI38271.1"/>
    <property type="molecule type" value="Genomic_DNA"/>
</dbReference>
<name>A0ACC8X8E5_9FIRM</name>
<keyword evidence="2" id="KW-1185">Reference proteome</keyword>
<comment type="caution">
    <text evidence="1">The sequence shown here is derived from an EMBL/GenBank/DDBJ whole genome shotgun (WGS) entry which is preliminary data.</text>
</comment>
<accession>A0ACC8X8E5</accession>
<gene>
    <name evidence="1" type="ORF">AN640_00505</name>
</gene>
<organism evidence="1 2">
    <name type="scientific">Candidatus Epulonipiscium fishelsonii</name>
    <dbReference type="NCBI Taxonomy" id="77094"/>
    <lineage>
        <taxon>Bacteria</taxon>
        <taxon>Bacillati</taxon>
        <taxon>Bacillota</taxon>
        <taxon>Clostridia</taxon>
        <taxon>Lachnospirales</taxon>
        <taxon>Lachnospiraceae</taxon>
        <taxon>Candidatus Epulonipiscium</taxon>
    </lineage>
</organism>
<evidence type="ECO:0000313" key="2">
    <source>
        <dbReference type="Proteomes" id="UP000188637"/>
    </source>
</evidence>
<sequence>MKKFMLLTLALGIGLSQTTFAYDATGIRLEDVDYTRENLFEDDEVEIVVSVIGSSDKDTQINQVSIKGEAIDTSEMDWEVYQGGTNNRQDDTELGMSELVDIKISGLTYTGVGNELTVTVSTGAGSVSEDITLNAISNDTITGALVLDPKVESNMSMSINAGETKSMGLTIKNTSDIDLVNSVVKINFAETTVGLAIEEGNYIDISSIKYGRSHEVYFVVSATEDVPRGTYKINAEINGMNQIIWLEVKNSSNSPTLNISYDNTQFQSGASNPLTLNIQNSGKEVAHNVKLNLQSKEVLGLAGSSSMLNLGSIEGGDMVQLDLALLIEELEEDRLLVADFEVTYETEQGEVISEIQKLYIDAKGAEEETEILPSLSISYDTSQAFQAGQVNPLTLVIENTGDIIAENIKLNLKSGDNFGVFGSTSLITIGSLYVGEERLVNLELFISEMEENQLLNAEVQVTYEADGESINETQQIYIDAKAGEETADTAPSISLSYNASKAFFAGQTNTLSLIVKNIGDEAAKNVKLNLQSGENLGIAGSGSLINLGPMEIGEEKHLNLNLLIEDFEENKLLTADFLVTCEMNDGKVNSENQQIYLNAIGNEEADTNENAQVTFKNIFSPTGTILPGQEFEVSFSIISSGYAEDIDVSLGELKNIVPISQNKFMIDSLSPNTPKTFTIKMIATDEAATQNHPIELLVKYEYDDEIQTEAQYANVYVYNEEADDDDATSLPKVIIGGYSFSTETIHPGDEVTVHVDLLNTNSEQSVNNLTATYSSSLGQEFDSQQIITPVGSGNTLYTSYIAPESTVTQTFSFKVANDAGNQSYSLEIEFDYETEDAEKLTSKEAILFTVTEEGRIEVGEISTTTLTQGKSNDLTIPLYNRGKSDLENVMISLEGNGFTVSDNQLYINSFTEGGTEYYLPIVTPNTDKIQIALVAEFEDSAGNMQTTSYPLHFDVKSSQSPSRDQQFMFPEGMPAAMSGKPNNMQGGMGMPSDMAQPTDDSSLMSKVTSVLNNVLNVFKADPNLMYACASVAGLLGIFMINRKIKKRKNNKFIENLDLGEEDSKQLTEGDVKDEND</sequence>
<proteinExistence type="predicted"/>